<name>A0A0B1RBP4_9GAMM</name>
<feature type="transmembrane region" description="Helical" evidence="1">
    <location>
        <begin position="111"/>
        <end position="129"/>
    </location>
</feature>
<accession>A0A0B1RBP4</accession>
<dbReference type="InterPro" id="IPR007563">
    <property type="entry name" value="DUF554"/>
</dbReference>
<feature type="transmembrane region" description="Helical" evidence="1">
    <location>
        <begin position="30"/>
        <end position="50"/>
    </location>
</feature>
<dbReference type="RefSeq" id="WP_039327208.1">
    <property type="nucleotide sequence ID" value="NZ_JTJJ01000004.1"/>
</dbReference>
<proteinExistence type="predicted"/>
<organism evidence="2 3">
    <name type="scientific">Pantoea rodasii</name>
    <dbReference type="NCBI Taxonomy" id="1076549"/>
    <lineage>
        <taxon>Bacteria</taxon>
        <taxon>Pseudomonadati</taxon>
        <taxon>Pseudomonadota</taxon>
        <taxon>Gammaproteobacteria</taxon>
        <taxon>Enterobacterales</taxon>
        <taxon>Erwiniaceae</taxon>
        <taxon>Pantoea</taxon>
    </lineage>
</organism>
<comment type="caution">
    <text evidence="2">The sequence shown here is derived from an EMBL/GenBank/DDBJ whole genome shotgun (WGS) entry which is preliminary data.</text>
</comment>
<sequence length="240" mass="24849">MVVGPFVNGSAVLIGGLVGAFLGTKVPERLRVALPMTFGLSSMGLGIVLIGKIHSMPAVILALILGAAIGELVYLEEKIGRLGNLAKGLVSRFQSQPAEGGLSGEAFTEKYVAIMVLFCASGTGIIGAMTEGMTHDANILLVKSIMDIFTAAIFATLLGYAVAVIAVPQLLVQLVLASAAVLILPHTTAPMMSDFTAAGGFVMLAAGFRIAGIKSFPVANMLPALVLVMPVSHLWSSYIH</sequence>
<feature type="transmembrane region" description="Helical" evidence="1">
    <location>
        <begin position="170"/>
        <end position="189"/>
    </location>
</feature>
<protein>
    <submittedName>
        <fullName evidence="2">Membrane protein</fullName>
    </submittedName>
</protein>
<dbReference type="Proteomes" id="UP000030853">
    <property type="component" value="Unassembled WGS sequence"/>
</dbReference>
<reference evidence="2 3" key="1">
    <citation type="submission" date="2014-11" db="EMBL/GenBank/DDBJ databases">
        <title>Genome sequencing of Pantoea rodasii ND03.</title>
        <authorList>
            <person name="Muhamad Yunos N.Y."/>
            <person name="Chan K.-G."/>
        </authorList>
    </citation>
    <scope>NUCLEOTIDE SEQUENCE [LARGE SCALE GENOMIC DNA]</scope>
    <source>
        <strain evidence="2 3">ND03</strain>
    </source>
</reference>
<dbReference type="PANTHER" id="PTHR36111">
    <property type="entry name" value="INNER MEMBRANE PROTEIN-RELATED"/>
    <property type="match status" value="1"/>
</dbReference>
<gene>
    <name evidence="2" type="ORF">QU24_00625</name>
</gene>
<dbReference type="EMBL" id="JTJJ01000004">
    <property type="protein sequence ID" value="KHJ70049.1"/>
    <property type="molecule type" value="Genomic_DNA"/>
</dbReference>
<keyword evidence="1" id="KW-0472">Membrane</keyword>
<keyword evidence="1" id="KW-0812">Transmembrane</keyword>
<evidence type="ECO:0000313" key="2">
    <source>
        <dbReference type="EMBL" id="KHJ70049.1"/>
    </source>
</evidence>
<evidence type="ECO:0000313" key="3">
    <source>
        <dbReference type="Proteomes" id="UP000030853"/>
    </source>
</evidence>
<dbReference type="Pfam" id="PF04474">
    <property type="entry name" value="DUF554"/>
    <property type="match status" value="1"/>
</dbReference>
<dbReference type="PANTHER" id="PTHR36111:SF2">
    <property type="entry name" value="INNER MEMBRANE PROTEIN"/>
    <property type="match status" value="1"/>
</dbReference>
<feature type="transmembrane region" description="Helical" evidence="1">
    <location>
        <begin position="6"/>
        <end position="23"/>
    </location>
</feature>
<evidence type="ECO:0000256" key="1">
    <source>
        <dbReference type="SAM" id="Phobius"/>
    </source>
</evidence>
<feature type="transmembrane region" description="Helical" evidence="1">
    <location>
        <begin position="218"/>
        <end position="238"/>
    </location>
</feature>
<feature type="transmembrane region" description="Helical" evidence="1">
    <location>
        <begin position="56"/>
        <end position="75"/>
    </location>
</feature>
<keyword evidence="1" id="KW-1133">Transmembrane helix</keyword>
<feature type="transmembrane region" description="Helical" evidence="1">
    <location>
        <begin position="141"/>
        <end position="163"/>
    </location>
</feature>
<dbReference type="AlphaFoldDB" id="A0A0B1RBP4"/>